<feature type="domain" description="Multidrug resistance protein MdtA-like alpha-helical hairpin" evidence="4">
    <location>
        <begin position="103"/>
        <end position="171"/>
    </location>
</feature>
<feature type="coiled-coil region" evidence="3">
    <location>
        <begin position="95"/>
        <end position="122"/>
    </location>
</feature>
<dbReference type="Proteomes" id="UP000439994">
    <property type="component" value="Unassembled WGS sequence"/>
</dbReference>
<evidence type="ECO:0000259" key="5">
    <source>
        <dbReference type="Pfam" id="PF25917"/>
    </source>
</evidence>
<feature type="domain" description="Multidrug resistance protein MdtA-like barrel-sandwich hybrid" evidence="5">
    <location>
        <begin position="61"/>
        <end position="198"/>
    </location>
</feature>
<dbReference type="Gene3D" id="2.40.420.20">
    <property type="match status" value="1"/>
</dbReference>
<dbReference type="InterPro" id="IPR058625">
    <property type="entry name" value="MdtA-like_BSH"/>
</dbReference>
<dbReference type="GO" id="GO:0005886">
    <property type="term" value="C:plasma membrane"/>
    <property type="evidence" value="ECO:0007669"/>
    <property type="project" value="TreeGrafter"/>
</dbReference>
<feature type="domain" description="Multidrug resistance protein MdtA-like beta-barrel" evidence="6">
    <location>
        <begin position="237"/>
        <end position="287"/>
    </location>
</feature>
<feature type="domain" description="Multidrug resistance protein MdtA-like C-terminal permuted SH3" evidence="7">
    <location>
        <begin position="295"/>
        <end position="347"/>
    </location>
</feature>
<dbReference type="Gene3D" id="1.10.287.470">
    <property type="entry name" value="Helix hairpin bin"/>
    <property type="match status" value="1"/>
</dbReference>
<dbReference type="PROSITE" id="PS51257">
    <property type="entry name" value="PROKAR_LIPOPROTEIN"/>
    <property type="match status" value="1"/>
</dbReference>
<proteinExistence type="inferred from homology"/>
<evidence type="ECO:0000313" key="9">
    <source>
        <dbReference type="Proteomes" id="UP000439994"/>
    </source>
</evidence>
<dbReference type="GO" id="GO:0030313">
    <property type="term" value="C:cell envelope"/>
    <property type="evidence" value="ECO:0007669"/>
    <property type="project" value="UniProtKB-SubCell"/>
</dbReference>
<evidence type="ECO:0000259" key="4">
    <source>
        <dbReference type="Pfam" id="PF25876"/>
    </source>
</evidence>
<dbReference type="NCBIfam" id="TIGR01730">
    <property type="entry name" value="RND_mfp"/>
    <property type="match status" value="1"/>
</dbReference>
<dbReference type="PANTHER" id="PTHR30158:SF26">
    <property type="entry name" value="RESISTANCE-NODULATION-CELL DIVISION (RND) MULTIDRUG EFFLUX MEMBRANE FUSION PROTEIN MEXE"/>
    <property type="match status" value="1"/>
</dbReference>
<dbReference type="Pfam" id="PF25917">
    <property type="entry name" value="BSH_RND"/>
    <property type="match status" value="1"/>
</dbReference>
<keyword evidence="9" id="KW-1185">Reference proteome</keyword>
<gene>
    <name evidence="8" type="ORF">GNP35_00375</name>
</gene>
<sequence length="393" mass="42417">MNTSFKLGIISLALTTVIGCSEAGPAQANSAPPPPAIDVATISSMEFTDWHTFTTRTVAPEQVQLTPRVTGIIETVKFTEGSYVNKGDVLFSLDKRAYDAEVKNLEAQLSRSKAALRQAKSEYDRGVSLSDSKAISVEQLEARRAIFDQRTADVDSIASSINIAKLNVDFSDIKAPIAGKVSLAFHTAGNTVRATETVLTTIVATDTIETYFEIDERTWNTKFASIDSLIGLPVRLELTGAANAIFGKVDFIDNAINPNTGTIKVRAMFDNKDGKLLPGSFARVSIAPSDFSQQIIVPERAIGTDLKNKFILVVNKDNQLTYRPIKVGKRIGSFRIVTEGLEVGEKIAANGPAKVGPGMPITPRDVSIELPKNLLVSDFLSHLNNTSSVMGAK</sequence>
<dbReference type="SUPFAM" id="SSF111369">
    <property type="entry name" value="HlyD-like secretion proteins"/>
    <property type="match status" value="1"/>
</dbReference>
<dbReference type="AlphaFoldDB" id="A0A6N8F396"/>
<dbReference type="EMBL" id="WOCD01000001">
    <property type="protein sequence ID" value="MUH71085.1"/>
    <property type="molecule type" value="Genomic_DNA"/>
</dbReference>
<protein>
    <submittedName>
        <fullName evidence="8">Efflux RND transporter periplasmic adaptor subunit</fullName>
    </submittedName>
</protein>
<evidence type="ECO:0000256" key="2">
    <source>
        <dbReference type="ARBA" id="ARBA00009477"/>
    </source>
</evidence>
<dbReference type="Pfam" id="PF25944">
    <property type="entry name" value="Beta-barrel_RND"/>
    <property type="match status" value="1"/>
</dbReference>
<name>A0A6N8F396_9GAMM</name>
<organism evidence="8 9">
    <name type="scientific">Psychrosphaera haliotis</name>
    <dbReference type="NCBI Taxonomy" id="555083"/>
    <lineage>
        <taxon>Bacteria</taxon>
        <taxon>Pseudomonadati</taxon>
        <taxon>Pseudomonadota</taxon>
        <taxon>Gammaproteobacteria</taxon>
        <taxon>Alteromonadales</taxon>
        <taxon>Pseudoalteromonadaceae</taxon>
        <taxon>Psychrosphaera</taxon>
    </lineage>
</organism>
<dbReference type="InterPro" id="IPR006143">
    <property type="entry name" value="RND_pump_MFP"/>
</dbReference>
<dbReference type="GO" id="GO:0046677">
    <property type="term" value="P:response to antibiotic"/>
    <property type="evidence" value="ECO:0007669"/>
    <property type="project" value="TreeGrafter"/>
</dbReference>
<dbReference type="InterPro" id="IPR058626">
    <property type="entry name" value="MdtA-like_b-barrel"/>
</dbReference>
<keyword evidence="3" id="KW-0175">Coiled coil</keyword>
<dbReference type="Gene3D" id="2.40.50.100">
    <property type="match status" value="1"/>
</dbReference>
<comment type="similarity">
    <text evidence="2">Belongs to the membrane fusion protein (MFP) (TC 8.A.1) family.</text>
</comment>
<dbReference type="OrthoDB" id="9806939at2"/>
<evidence type="ECO:0000313" key="8">
    <source>
        <dbReference type="EMBL" id="MUH71085.1"/>
    </source>
</evidence>
<dbReference type="InterPro" id="IPR058627">
    <property type="entry name" value="MdtA-like_C"/>
</dbReference>
<dbReference type="GO" id="GO:0022857">
    <property type="term" value="F:transmembrane transporter activity"/>
    <property type="evidence" value="ECO:0007669"/>
    <property type="project" value="InterPro"/>
</dbReference>
<dbReference type="RefSeq" id="WP_155693503.1">
    <property type="nucleotide sequence ID" value="NZ_WOCD01000001.1"/>
</dbReference>
<evidence type="ECO:0000259" key="7">
    <source>
        <dbReference type="Pfam" id="PF25967"/>
    </source>
</evidence>
<comment type="caution">
    <text evidence="8">The sequence shown here is derived from an EMBL/GenBank/DDBJ whole genome shotgun (WGS) entry which is preliminary data.</text>
</comment>
<dbReference type="PANTHER" id="PTHR30158">
    <property type="entry name" value="ACRA/E-RELATED COMPONENT OF DRUG EFFLUX TRANSPORTER"/>
    <property type="match status" value="1"/>
</dbReference>
<dbReference type="Gene3D" id="2.40.30.170">
    <property type="match status" value="1"/>
</dbReference>
<evidence type="ECO:0000256" key="1">
    <source>
        <dbReference type="ARBA" id="ARBA00004519"/>
    </source>
</evidence>
<reference evidence="8 9" key="1">
    <citation type="submission" date="2019-11" db="EMBL/GenBank/DDBJ databases">
        <title>P. haliotis isolates from Z. marina roots.</title>
        <authorList>
            <person name="Cohen M."/>
            <person name="Jospin G."/>
            <person name="Eisen J.A."/>
            <person name="Coil D.A."/>
        </authorList>
    </citation>
    <scope>NUCLEOTIDE SEQUENCE [LARGE SCALE GENOMIC DNA]</scope>
    <source>
        <strain evidence="8 9">UCD-MCMsp1aY</strain>
    </source>
</reference>
<evidence type="ECO:0000259" key="6">
    <source>
        <dbReference type="Pfam" id="PF25944"/>
    </source>
</evidence>
<comment type="subcellular location">
    <subcellularLocation>
        <location evidence="1">Cell inner membrane</location>
        <topology evidence="1">Lipid-anchor</topology>
    </subcellularLocation>
</comment>
<evidence type="ECO:0000256" key="3">
    <source>
        <dbReference type="SAM" id="Coils"/>
    </source>
</evidence>
<dbReference type="Pfam" id="PF25876">
    <property type="entry name" value="HH_MFP_RND"/>
    <property type="match status" value="1"/>
</dbReference>
<dbReference type="InterPro" id="IPR058624">
    <property type="entry name" value="MdtA-like_HH"/>
</dbReference>
<dbReference type="Pfam" id="PF25967">
    <property type="entry name" value="RND-MFP_C"/>
    <property type="match status" value="1"/>
</dbReference>
<accession>A0A6N8F396</accession>